<dbReference type="InterPro" id="IPR047525">
    <property type="entry name" value="TfoX-like"/>
</dbReference>
<dbReference type="Pfam" id="PF04993">
    <property type="entry name" value="TfoX_N"/>
    <property type="match status" value="1"/>
</dbReference>
<name>A0A073JJD0_9RHOB</name>
<organism evidence="2 3">
    <name type="scientific">Pseudosulfitobacter pseudonitzschiae</name>
    <dbReference type="NCBI Taxonomy" id="1402135"/>
    <lineage>
        <taxon>Bacteria</taxon>
        <taxon>Pseudomonadati</taxon>
        <taxon>Pseudomonadota</taxon>
        <taxon>Alphaproteobacteria</taxon>
        <taxon>Rhodobacterales</taxon>
        <taxon>Roseobacteraceae</taxon>
        <taxon>Pseudosulfitobacter</taxon>
    </lineage>
</organism>
<dbReference type="PANTHER" id="PTHR36121:SF1">
    <property type="entry name" value="PROTEIN SXY"/>
    <property type="match status" value="1"/>
</dbReference>
<dbReference type="Gene3D" id="3.30.1460.30">
    <property type="entry name" value="YgaC/TfoX-N like chaperone"/>
    <property type="match status" value="1"/>
</dbReference>
<dbReference type="InterPro" id="IPR007076">
    <property type="entry name" value="TfoX_N"/>
</dbReference>
<gene>
    <name evidence="2" type="ORF">SUH3_02255</name>
</gene>
<feature type="domain" description="TfoX N-terminal" evidence="1">
    <location>
        <begin position="13"/>
        <end position="105"/>
    </location>
</feature>
<dbReference type="EMBL" id="JAMD01000001">
    <property type="protein sequence ID" value="KEJ97827.1"/>
    <property type="molecule type" value="Genomic_DNA"/>
</dbReference>
<accession>A0A073JJD0</accession>
<evidence type="ECO:0000313" key="3">
    <source>
        <dbReference type="Proteomes" id="UP000027746"/>
    </source>
</evidence>
<keyword evidence="3" id="KW-1185">Reference proteome</keyword>
<sequence length="107" mass="11799">MAVSGEAVEMALDLLRDVGPVTTRRMFGGMGFYIDGQIFALLMSDGRLMLKGAGDMQARFDALGMVRWTYQRPGQKPAAMPYWELPDSALDDPDEATDLARQAIARL</sequence>
<dbReference type="RefSeq" id="WP_037920957.1">
    <property type="nucleotide sequence ID" value="NZ_CP054599.1"/>
</dbReference>
<comment type="caution">
    <text evidence="2">The sequence shown here is derived from an EMBL/GenBank/DDBJ whole genome shotgun (WGS) entry which is preliminary data.</text>
</comment>
<dbReference type="GeneID" id="68870374"/>
<proteinExistence type="predicted"/>
<dbReference type="AlphaFoldDB" id="A0A073JJD0"/>
<evidence type="ECO:0000259" key="1">
    <source>
        <dbReference type="Pfam" id="PF04993"/>
    </source>
</evidence>
<evidence type="ECO:0000313" key="2">
    <source>
        <dbReference type="EMBL" id="KEJ97827.1"/>
    </source>
</evidence>
<reference evidence="2 3" key="1">
    <citation type="submission" date="2014-01" db="EMBL/GenBank/DDBJ databases">
        <title>Sulfitobacter sp. H3 (MCCC 1A00686) Genome Sequencing.</title>
        <authorList>
            <person name="Lai Q."/>
            <person name="Hong Z."/>
        </authorList>
    </citation>
    <scope>NUCLEOTIDE SEQUENCE [LARGE SCALE GENOMIC DNA]</scope>
    <source>
        <strain evidence="2 3">H3</strain>
    </source>
</reference>
<dbReference type="SUPFAM" id="SSF159894">
    <property type="entry name" value="YgaC/TfoX-N like"/>
    <property type="match status" value="1"/>
</dbReference>
<protein>
    <submittedName>
        <fullName evidence="2">TfoX-like protein</fullName>
    </submittedName>
</protein>
<dbReference type="Proteomes" id="UP000027746">
    <property type="component" value="Unassembled WGS sequence"/>
</dbReference>
<dbReference type="PANTHER" id="PTHR36121">
    <property type="entry name" value="PROTEIN SXY"/>
    <property type="match status" value="1"/>
</dbReference>